<dbReference type="EMBL" id="CP068570">
    <property type="protein sequence ID" value="QQZ49524.1"/>
    <property type="molecule type" value="Genomic_DNA"/>
</dbReference>
<gene>
    <name evidence="2" type="ORF">JKL49_21560</name>
</gene>
<dbReference type="AlphaFoldDB" id="A0A974P215"/>
<reference evidence="2" key="1">
    <citation type="submission" date="2021-01" db="EMBL/GenBank/DDBJ databases">
        <title>Genome sequence of Phenylobacterium sp. 20VBR1 isolated from a valley glaceir, Ny-Alesund, Svalbard.</title>
        <authorList>
            <person name="Thomas F.A."/>
            <person name="Krishnan K.P."/>
            <person name="Sinha R.K."/>
        </authorList>
    </citation>
    <scope>NUCLEOTIDE SEQUENCE</scope>
    <source>
        <strain evidence="2">20VBR1</strain>
    </source>
</reference>
<evidence type="ECO:0000256" key="1">
    <source>
        <dbReference type="SAM" id="MobiDB-lite"/>
    </source>
</evidence>
<evidence type="ECO:0000313" key="2">
    <source>
        <dbReference type="EMBL" id="QQZ49524.1"/>
    </source>
</evidence>
<accession>A0A974P215</accession>
<feature type="region of interest" description="Disordered" evidence="1">
    <location>
        <begin position="40"/>
        <end position="59"/>
    </location>
</feature>
<sequence length="80" mass="9163">MATWDSVHKNLVNDTAKNGMVQTRVESVKSDLNSRQISLAGMMGISPTPIRPRRPRPCNRPAWRCRPRPRCSCRCRTRPC</sequence>
<name>A0A974P215_9CAUL</name>
<organism evidence="2">
    <name type="scientific">Phenylobacterium glaciei</name>
    <dbReference type="NCBI Taxonomy" id="2803784"/>
    <lineage>
        <taxon>Bacteria</taxon>
        <taxon>Pseudomonadati</taxon>
        <taxon>Pseudomonadota</taxon>
        <taxon>Alphaproteobacteria</taxon>
        <taxon>Caulobacterales</taxon>
        <taxon>Caulobacteraceae</taxon>
        <taxon>Phenylobacterium</taxon>
    </lineage>
</organism>
<proteinExistence type="predicted"/>
<protein>
    <submittedName>
        <fullName evidence="2">Uncharacterized protein</fullName>
    </submittedName>
</protein>